<dbReference type="AlphaFoldDB" id="A0A1J1J1R0"/>
<keyword evidence="2" id="KW-1185">Reference proteome</keyword>
<gene>
    <name evidence="1" type="ORF">CLUMA_CG018294</name>
</gene>
<evidence type="ECO:0000313" key="1">
    <source>
        <dbReference type="EMBL" id="CRL05382.1"/>
    </source>
</evidence>
<protein>
    <submittedName>
        <fullName evidence="1">CLUMA_CG018294, isoform A</fullName>
    </submittedName>
</protein>
<proteinExistence type="predicted"/>
<accession>A0A1J1J1R0</accession>
<organism evidence="1 2">
    <name type="scientific">Clunio marinus</name>
    <dbReference type="NCBI Taxonomy" id="568069"/>
    <lineage>
        <taxon>Eukaryota</taxon>
        <taxon>Metazoa</taxon>
        <taxon>Ecdysozoa</taxon>
        <taxon>Arthropoda</taxon>
        <taxon>Hexapoda</taxon>
        <taxon>Insecta</taxon>
        <taxon>Pterygota</taxon>
        <taxon>Neoptera</taxon>
        <taxon>Endopterygota</taxon>
        <taxon>Diptera</taxon>
        <taxon>Nematocera</taxon>
        <taxon>Chironomoidea</taxon>
        <taxon>Chironomidae</taxon>
        <taxon>Clunio</taxon>
    </lineage>
</organism>
<dbReference type="Proteomes" id="UP000183832">
    <property type="component" value="Unassembled WGS sequence"/>
</dbReference>
<evidence type="ECO:0000313" key="2">
    <source>
        <dbReference type="Proteomes" id="UP000183832"/>
    </source>
</evidence>
<dbReference type="EMBL" id="CVRI01000064">
    <property type="protein sequence ID" value="CRL05382.1"/>
    <property type="molecule type" value="Genomic_DNA"/>
</dbReference>
<reference evidence="1 2" key="1">
    <citation type="submission" date="2015-04" db="EMBL/GenBank/DDBJ databases">
        <authorList>
            <person name="Syromyatnikov M.Y."/>
            <person name="Popov V.N."/>
        </authorList>
    </citation>
    <scope>NUCLEOTIDE SEQUENCE [LARGE SCALE GENOMIC DNA]</scope>
</reference>
<sequence length="133" mass="15633">MKRQRVRCQRTMLPRQISTEMTLPSTLLFPSTKATRANTMRTLAVRLSSKDIVLTKQFQEAMKYFLFRVNTVPRLVTSRASERLIKLLKIEQTQCLKTLNCVFIFAFVLSRYSTLRMRELSVNMAFSPRVMIY</sequence>
<name>A0A1J1J1R0_9DIPT</name>